<dbReference type="Gene3D" id="3.40.50.11660">
    <property type="entry name" value="Glycosyl transferase family 10, C-terminal domain"/>
    <property type="match status" value="1"/>
</dbReference>
<dbReference type="EMBL" id="CADEBD010000226">
    <property type="protein sequence ID" value="CAB3225185.1"/>
    <property type="molecule type" value="Genomic_DNA"/>
</dbReference>
<evidence type="ECO:0000256" key="6">
    <source>
        <dbReference type="ARBA" id="ARBA00023034"/>
    </source>
</evidence>
<keyword evidence="7" id="KW-0472">Membrane</keyword>
<dbReference type="PANTHER" id="PTHR48438">
    <property type="entry name" value="ALPHA-(1,3)-FUCOSYLTRANSFERASE C-RELATED"/>
    <property type="match status" value="1"/>
</dbReference>
<evidence type="ECO:0000256" key="1">
    <source>
        <dbReference type="ARBA" id="ARBA00004323"/>
    </source>
</evidence>
<evidence type="ECO:0000256" key="5">
    <source>
        <dbReference type="ARBA" id="ARBA00022679"/>
    </source>
</evidence>
<sequence>MTWIEPMAPTPAKVKEKIANKKKAAAWFVSHCETRSNRGAVAQDIQNELQKRGHVVDIFGWCGKKTCPKDRFEDCLSLLESDYYFYMSFENCFSEDYVTEVILHPLQYHTVPIVYGGANYSRFLPPNSYIDARQLNATQVADEMVKAIKNKTVYENYFRWHNYYNYIDSRRSPDVCKLCQILNEESHIHSSIKDFLGWWNLKDYIPKCGEGEGMVLMKDQLFLQPVVMDRM</sequence>
<dbReference type="GO" id="GO:0000139">
    <property type="term" value="C:Golgi membrane"/>
    <property type="evidence" value="ECO:0007669"/>
    <property type="project" value="UniProtKB-SubCell"/>
</dbReference>
<evidence type="ECO:0000256" key="3">
    <source>
        <dbReference type="ARBA" id="ARBA00008919"/>
    </source>
</evidence>
<evidence type="ECO:0000259" key="8">
    <source>
        <dbReference type="Pfam" id="PF00852"/>
    </source>
</evidence>
<dbReference type="Pfam" id="PF00852">
    <property type="entry name" value="Glyco_transf_10"/>
    <property type="match status" value="1"/>
</dbReference>
<keyword evidence="5 7" id="KW-0808">Transferase</keyword>
<gene>
    <name evidence="9" type="ORF">APLA_LOCUS2112</name>
</gene>
<keyword evidence="6 7" id="KW-0333">Golgi apparatus</keyword>
<dbReference type="Proteomes" id="UP000494256">
    <property type="component" value="Unassembled WGS sequence"/>
</dbReference>
<comment type="pathway">
    <text evidence="2">Protein modification; protein glycosylation.</text>
</comment>
<reference evidence="9 10" key="1">
    <citation type="submission" date="2020-04" db="EMBL/GenBank/DDBJ databases">
        <authorList>
            <person name="Wallbank WR R."/>
            <person name="Pardo Diaz C."/>
            <person name="Kozak K."/>
            <person name="Martin S."/>
            <person name="Jiggins C."/>
            <person name="Moest M."/>
            <person name="Warren A I."/>
            <person name="Byers J.R.P. K."/>
            <person name="Montejo-Kovacevich G."/>
            <person name="Yen C E."/>
        </authorList>
    </citation>
    <scope>NUCLEOTIDE SEQUENCE [LARGE SCALE GENOMIC DNA]</scope>
</reference>
<dbReference type="GO" id="GO:0008417">
    <property type="term" value="F:fucosyltransferase activity"/>
    <property type="evidence" value="ECO:0007669"/>
    <property type="project" value="InterPro"/>
</dbReference>
<organism evidence="9 10">
    <name type="scientific">Arctia plantaginis</name>
    <name type="common">Wood tiger moth</name>
    <name type="synonym">Phalaena plantaginis</name>
    <dbReference type="NCBI Taxonomy" id="874455"/>
    <lineage>
        <taxon>Eukaryota</taxon>
        <taxon>Metazoa</taxon>
        <taxon>Ecdysozoa</taxon>
        <taxon>Arthropoda</taxon>
        <taxon>Hexapoda</taxon>
        <taxon>Insecta</taxon>
        <taxon>Pterygota</taxon>
        <taxon>Neoptera</taxon>
        <taxon>Endopterygota</taxon>
        <taxon>Lepidoptera</taxon>
        <taxon>Glossata</taxon>
        <taxon>Ditrysia</taxon>
        <taxon>Noctuoidea</taxon>
        <taxon>Erebidae</taxon>
        <taxon>Arctiinae</taxon>
        <taxon>Arctia</taxon>
    </lineage>
</organism>
<dbReference type="InterPro" id="IPR038577">
    <property type="entry name" value="GT10-like_C_sf"/>
</dbReference>
<dbReference type="AlphaFoldDB" id="A0A8S0YYF4"/>
<evidence type="ECO:0000256" key="7">
    <source>
        <dbReference type="RuleBase" id="RU003832"/>
    </source>
</evidence>
<dbReference type="SUPFAM" id="SSF53756">
    <property type="entry name" value="UDP-Glycosyltransferase/glycogen phosphorylase"/>
    <property type="match status" value="1"/>
</dbReference>
<dbReference type="InterPro" id="IPR001503">
    <property type="entry name" value="Glyco_trans_10"/>
</dbReference>
<comment type="subcellular location">
    <subcellularLocation>
        <location evidence="1">Golgi apparatus membrane</location>
        <topology evidence="1">Single-pass type II membrane protein</topology>
    </subcellularLocation>
    <subcellularLocation>
        <location evidence="7">Golgi apparatus</location>
        <location evidence="7">Golgi stack membrane</location>
        <topology evidence="7">Single-pass type II membrane protein</topology>
    </subcellularLocation>
</comment>
<dbReference type="EC" id="2.4.1.-" evidence="7"/>
<protein>
    <recommendedName>
        <fullName evidence="7">Fucosyltransferase</fullName>
        <ecNumber evidence="7">2.4.1.-</ecNumber>
    </recommendedName>
</protein>
<keyword evidence="7" id="KW-0812">Transmembrane</keyword>
<dbReference type="OrthoDB" id="6700395at2759"/>
<evidence type="ECO:0000313" key="9">
    <source>
        <dbReference type="EMBL" id="CAB3225185.1"/>
    </source>
</evidence>
<evidence type="ECO:0000313" key="10">
    <source>
        <dbReference type="Proteomes" id="UP000494256"/>
    </source>
</evidence>
<keyword evidence="4 7" id="KW-0328">Glycosyltransferase</keyword>
<accession>A0A8S0YYF4</accession>
<feature type="domain" description="Fucosyltransferase C-terminal" evidence="8">
    <location>
        <begin position="19"/>
        <end position="198"/>
    </location>
</feature>
<dbReference type="InterPro" id="IPR055270">
    <property type="entry name" value="Glyco_tran_10_C"/>
</dbReference>
<evidence type="ECO:0000256" key="4">
    <source>
        <dbReference type="ARBA" id="ARBA00022676"/>
    </source>
</evidence>
<evidence type="ECO:0000256" key="2">
    <source>
        <dbReference type="ARBA" id="ARBA00004922"/>
    </source>
</evidence>
<dbReference type="GO" id="GO:0032580">
    <property type="term" value="C:Golgi cisterna membrane"/>
    <property type="evidence" value="ECO:0007669"/>
    <property type="project" value="UniProtKB-SubCell"/>
</dbReference>
<dbReference type="PANTHER" id="PTHR48438:SF1">
    <property type="entry name" value="ALPHA-(1,3)-FUCOSYLTRANSFERASE C-RELATED"/>
    <property type="match status" value="1"/>
</dbReference>
<comment type="similarity">
    <text evidence="3 7">Belongs to the glycosyltransferase 10 family.</text>
</comment>
<comment type="caution">
    <text evidence="9">The sequence shown here is derived from an EMBL/GenBank/DDBJ whole genome shotgun (WGS) entry which is preliminary data.</text>
</comment>
<name>A0A8S0YYF4_ARCPL</name>
<proteinExistence type="inferred from homology"/>